<dbReference type="Proteomes" id="UP001501237">
    <property type="component" value="Unassembled WGS sequence"/>
</dbReference>
<evidence type="ECO:0000313" key="3">
    <source>
        <dbReference type="EMBL" id="GAA3240589.1"/>
    </source>
</evidence>
<keyword evidence="2" id="KW-0732">Signal</keyword>
<sequence>MGRFRRSGVVVVAGAVLLCGCAANGDEVEERSFTDSYGRACAYVLVKDRDQDDGEDSSVDLDARNVDCDYPPSPKVSERP</sequence>
<organism evidence="3 4">
    <name type="scientific">Actinocorallia longicatena</name>
    <dbReference type="NCBI Taxonomy" id="111803"/>
    <lineage>
        <taxon>Bacteria</taxon>
        <taxon>Bacillati</taxon>
        <taxon>Actinomycetota</taxon>
        <taxon>Actinomycetes</taxon>
        <taxon>Streptosporangiales</taxon>
        <taxon>Thermomonosporaceae</taxon>
        <taxon>Actinocorallia</taxon>
    </lineage>
</organism>
<accession>A0ABP6QNX5</accession>
<gene>
    <name evidence="3" type="ORF">GCM10010468_77340</name>
</gene>
<evidence type="ECO:0000256" key="2">
    <source>
        <dbReference type="SAM" id="SignalP"/>
    </source>
</evidence>
<name>A0ABP6QNX5_9ACTN</name>
<reference evidence="4" key="1">
    <citation type="journal article" date="2019" name="Int. J. Syst. Evol. Microbiol.">
        <title>The Global Catalogue of Microorganisms (GCM) 10K type strain sequencing project: providing services to taxonomists for standard genome sequencing and annotation.</title>
        <authorList>
            <consortium name="The Broad Institute Genomics Platform"/>
            <consortium name="The Broad Institute Genome Sequencing Center for Infectious Disease"/>
            <person name="Wu L."/>
            <person name="Ma J."/>
        </authorList>
    </citation>
    <scope>NUCLEOTIDE SEQUENCE [LARGE SCALE GENOMIC DNA]</scope>
    <source>
        <strain evidence="4">JCM 9377</strain>
    </source>
</reference>
<dbReference type="PROSITE" id="PS51257">
    <property type="entry name" value="PROKAR_LIPOPROTEIN"/>
    <property type="match status" value="1"/>
</dbReference>
<keyword evidence="4" id="KW-1185">Reference proteome</keyword>
<evidence type="ECO:0000256" key="1">
    <source>
        <dbReference type="SAM" id="MobiDB-lite"/>
    </source>
</evidence>
<feature type="region of interest" description="Disordered" evidence="1">
    <location>
        <begin position="50"/>
        <end position="80"/>
    </location>
</feature>
<evidence type="ECO:0000313" key="4">
    <source>
        <dbReference type="Proteomes" id="UP001501237"/>
    </source>
</evidence>
<proteinExistence type="predicted"/>
<dbReference type="RefSeq" id="WP_344839011.1">
    <property type="nucleotide sequence ID" value="NZ_BAAAUV010000042.1"/>
</dbReference>
<feature type="chain" id="PRO_5045121266" evidence="2">
    <location>
        <begin position="26"/>
        <end position="80"/>
    </location>
</feature>
<protein>
    <submittedName>
        <fullName evidence="3">Uncharacterized protein</fullName>
    </submittedName>
</protein>
<feature type="signal peptide" evidence="2">
    <location>
        <begin position="1"/>
        <end position="25"/>
    </location>
</feature>
<dbReference type="EMBL" id="BAAAUV010000042">
    <property type="protein sequence ID" value="GAA3240589.1"/>
    <property type="molecule type" value="Genomic_DNA"/>
</dbReference>
<comment type="caution">
    <text evidence="3">The sequence shown here is derived from an EMBL/GenBank/DDBJ whole genome shotgun (WGS) entry which is preliminary data.</text>
</comment>